<gene>
    <name evidence="1" type="ORF">S01H1_45397</name>
</gene>
<organism evidence="1">
    <name type="scientific">marine sediment metagenome</name>
    <dbReference type="NCBI Taxonomy" id="412755"/>
    <lineage>
        <taxon>unclassified sequences</taxon>
        <taxon>metagenomes</taxon>
        <taxon>ecological metagenomes</taxon>
    </lineage>
</organism>
<proteinExistence type="predicted"/>
<feature type="non-terminal residue" evidence="1">
    <location>
        <position position="1"/>
    </location>
</feature>
<evidence type="ECO:0000313" key="1">
    <source>
        <dbReference type="EMBL" id="GAG00331.1"/>
    </source>
</evidence>
<dbReference type="EMBL" id="BARS01029007">
    <property type="protein sequence ID" value="GAG00331.1"/>
    <property type="molecule type" value="Genomic_DNA"/>
</dbReference>
<accession>X0VID8</accession>
<dbReference type="AlphaFoldDB" id="X0VID8"/>
<reference evidence="1" key="1">
    <citation type="journal article" date="2014" name="Front. Microbiol.">
        <title>High frequency of phylogenetically diverse reductive dehalogenase-homologous genes in deep subseafloor sedimentary metagenomes.</title>
        <authorList>
            <person name="Kawai M."/>
            <person name="Futagami T."/>
            <person name="Toyoda A."/>
            <person name="Takaki Y."/>
            <person name="Nishi S."/>
            <person name="Hori S."/>
            <person name="Arai W."/>
            <person name="Tsubouchi T."/>
            <person name="Morono Y."/>
            <person name="Uchiyama I."/>
            <person name="Ito T."/>
            <person name="Fujiyama A."/>
            <person name="Inagaki F."/>
            <person name="Takami H."/>
        </authorList>
    </citation>
    <scope>NUCLEOTIDE SEQUENCE</scope>
    <source>
        <strain evidence="1">Expedition CK06-06</strain>
    </source>
</reference>
<name>X0VID8_9ZZZZ</name>
<protein>
    <submittedName>
        <fullName evidence="1">Uncharacterized protein</fullName>
    </submittedName>
</protein>
<comment type="caution">
    <text evidence="1">The sequence shown here is derived from an EMBL/GenBank/DDBJ whole genome shotgun (WGS) entry which is preliminary data.</text>
</comment>
<sequence>YRKGERVVHNTFGCGTITGVNSYLDNIRVTVRFDSGFTKKLVARFARLVRE</sequence>
<dbReference type="Pfam" id="PF21196">
    <property type="entry name" value="PcrA_UvrD_tudor"/>
    <property type="match status" value="1"/>
</dbReference>